<dbReference type="KEGG" id="api:107882417"/>
<dbReference type="Pfam" id="PF05699">
    <property type="entry name" value="Dimer_Tnp_hAT"/>
    <property type="match status" value="1"/>
</dbReference>
<feature type="domain" description="HAT C-terminal dimerisation" evidence="1">
    <location>
        <begin position="68"/>
        <end position="140"/>
    </location>
</feature>
<dbReference type="GO" id="GO:0046983">
    <property type="term" value="F:protein dimerization activity"/>
    <property type="evidence" value="ECO:0007669"/>
    <property type="project" value="InterPro"/>
</dbReference>
<dbReference type="Proteomes" id="UP000007819">
    <property type="component" value="Unassembled WGS sequence"/>
</dbReference>
<dbReference type="InterPro" id="IPR008906">
    <property type="entry name" value="HATC_C_dom"/>
</dbReference>
<reference evidence="2" key="2">
    <citation type="submission" date="2022-06" db="UniProtKB">
        <authorList>
            <consortium name="EnsemblMetazoa"/>
        </authorList>
    </citation>
    <scope>IDENTIFICATION</scope>
</reference>
<organism evidence="2 3">
    <name type="scientific">Acyrthosiphon pisum</name>
    <name type="common">Pea aphid</name>
    <dbReference type="NCBI Taxonomy" id="7029"/>
    <lineage>
        <taxon>Eukaryota</taxon>
        <taxon>Metazoa</taxon>
        <taxon>Ecdysozoa</taxon>
        <taxon>Arthropoda</taxon>
        <taxon>Hexapoda</taxon>
        <taxon>Insecta</taxon>
        <taxon>Pterygota</taxon>
        <taxon>Neoptera</taxon>
        <taxon>Paraneoptera</taxon>
        <taxon>Hemiptera</taxon>
        <taxon>Sternorrhyncha</taxon>
        <taxon>Aphidomorpha</taxon>
        <taxon>Aphidoidea</taxon>
        <taxon>Aphididae</taxon>
        <taxon>Macrosiphini</taxon>
        <taxon>Acyrthosiphon</taxon>
    </lineage>
</organism>
<protein>
    <recommendedName>
        <fullName evidence="1">HAT C-terminal dimerisation domain-containing protein</fullName>
    </recommendedName>
</protein>
<dbReference type="SUPFAM" id="SSF53098">
    <property type="entry name" value="Ribonuclease H-like"/>
    <property type="match status" value="1"/>
</dbReference>
<sequence>MCNRLPDNLQVIEKIKYLSPAECFNQFPKFSQLPIELSGCIDRDAIESQGRQLGSFNFNELITDTSINDISIAKFWIQLSQIMTAPGEYQFRELCQFALKIMSLPISNVVVERVFSVMNITKTKIRNRMGQQMLVALIRIKIHNQVKKICCTSFTPTAEMLKAFNTKMYDSDSSDNLQIANLHNEENEMLKFNRIIK</sequence>
<dbReference type="GeneID" id="107882417"/>
<evidence type="ECO:0000313" key="3">
    <source>
        <dbReference type="Proteomes" id="UP000007819"/>
    </source>
</evidence>
<name>A0A8R2D159_ACYPI</name>
<reference evidence="3" key="1">
    <citation type="submission" date="2010-06" db="EMBL/GenBank/DDBJ databases">
        <authorList>
            <person name="Jiang H."/>
            <person name="Abraham K."/>
            <person name="Ali S."/>
            <person name="Alsbrooks S.L."/>
            <person name="Anim B.N."/>
            <person name="Anosike U.S."/>
            <person name="Attaway T."/>
            <person name="Bandaranaike D.P."/>
            <person name="Battles P.K."/>
            <person name="Bell S.N."/>
            <person name="Bell A.V."/>
            <person name="Beltran B."/>
            <person name="Bickham C."/>
            <person name="Bustamante Y."/>
            <person name="Caleb T."/>
            <person name="Canada A."/>
            <person name="Cardenas V."/>
            <person name="Carter K."/>
            <person name="Chacko J."/>
            <person name="Chandrabose M.N."/>
            <person name="Chavez D."/>
            <person name="Chavez A."/>
            <person name="Chen L."/>
            <person name="Chu H.-S."/>
            <person name="Claassen K.J."/>
            <person name="Cockrell R."/>
            <person name="Collins M."/>
            <person name="Cooper J.A."/>
            <person name="Cree A."/>
            <person name="Curry S.M."/>
            <person name="Da Y."/>
            <person name="Dao M.D."/>
            <person name="Das B."/>
            <person name="Davila M.-L."/>
            <person name="Davy-Carroll L."/>
            <person name="Denson S."/>
            <person name="Dinh H."/>
            <person name="Ebong V.E."/>
            <person name="Edwards J.R."/>
            <person name="Egan A."/>
            <person name="El-Daye J."/>
            <person name="Escobedo L."/>
            <person name="Fernandez S."/>
            <person name="Fernando P.R."/>
            <person name="Flagg N."/>
            <person name="Forbes L.D."/>
            <person name="Fowler R.G."/>
            <person name="Fu Q."/>
            <person name="Gabisi R.A."/>
            <person name="Ganer J."/>
            <person name="Garbino Pronczuk A."/>
            <person name="Garcia R.M."/>
            <person name="Garner T."/>
            <person name="Garrett T.E."/>
            <person name="Gonzalez D.A."/>
            <person name="Hamid H."/>
            <person name="Hawkins E.S."/>
            <person name="Hirani K."/>
            <person name="Hogues M.E."/>
            <person name="Hollins B."/>
            <person name="Hsiao C.-H."/>
            <person name="Jabil R."/>
            <person name="James M.L."/>
            <person name="Jhangiani S.N."/>
            <person name="Johnson B."/>
            <person name="Johnson Q."/>
            <person name="Joshi V."/>
            <person name="Kalu J.B."/>
            <person name="Kam C."/>
            <person name="Kashfia A."/>
            <person name="Keebler J."/>
            <person name="Kisamo H."/>
            <person name="Kovar C.L."/>
            <person name="Lago L.A."/>
            <person name="Lai C.-Y."/>
            <person name="Laidlaw J."/>
            <person name="Lara F."/>
            <person name="Le T.-K."/>
            <person name="Lee S.L."/>
            <person name="Legall F.H."/>
            <person name="Lemon S.J."/>
            <person name="Lewis L.R."/>
            <person name="Li B."/>
            <person name="Liu Y."/>
            <person name="Liu Y.-S."/>
            <person name="Lopez J."/>
            <person name="Lozado R.J."/>
            <person name="Lu J."/>
            <person name="Madu R.C."/>
            <person name="Maheshwari M."/>
            <person name="Maheshwari R."/>
            <person name="Malloy K."/>
            <person name="Martinez E."/>
            <person name="Mathew T."/>
            <person name="Mercado I.C."/>
            <person name="Mercado C."/>
            <person name="Meyer B."/>
            <person name="Montgomery K."/>
            <person name="Morgan M.B."/>
            <person name="Munidasa M."/>
            <person name="Nazareth L.V."/>
            <person name="Nelson J."/>
            <person name="Ng B.M."/>
            <person name="Nguyen N.B."/>
            <person name="Nguyen P.Q."/>
            <person name="Nguyen T."/>
            <person name="Obregon M."/>
            <person name="Okwuonu G.O."/>
            <person name="Onwere C.G."/>
            <person name="Orozco G."/>
            <person name="Parra A."/>
            <person name="Patel S."/>
            <person name="Patil S."/>
            <person name="Perez A."/>
            <person name="Perez Y."/>
            <person name="Pham C."/>
            <person name="Primus E.L."/>
            <person name="Pu L.-L."/>
            <person name="Puazo M."/>
            <person name="Qin X."/>
            <person name="Quiroz J.B."/>
            <person name="Reese J."/>
            <person name="Richards S."/>
            <person name="Rives C.M."/>
            <person name="Robberts R."/>
            <person name="Ruiz S.J."/>
            <person name="Ruiz M.J."/>
            <person name="Santibanez J."/>
            <person name="Schneider B.W."/>
            <person name="Sisson I."/>
            <person name="Smith M."/>
            <person name="Sodergren E."/>
            <person name="Song X.-Z."/>
            <person name="Song B.B."/>
            <person name="Summersgill H."/>
            <person name="Thelus R."/>
            <person name="Thornton R.D."/>
            <person name="Trejos Z.Y."/>
            <person name="Usmani K."/>
            <person name="Vattathil S."/>
            <person name="Villasana D."/>
            <person name="Walker D.L."/>
            <person name="Wang S."/>
            <person name="Wang K."/>
            <person name="White C.S."/>
            <person name="Williams A.C."/>
            <person name="Williamson J."/>
            <person name="Wilson K."/>
            <person name="Woghiren I.O."/>
            <person name="Woodworth J.R."/>
            <person name="Worley K.C."/>
            <person name="Wright R.A."/>
            <person name="Wu W."/>
            <person name="Young L."/>
            <person name="Zhang L."/>
            <person name="Zhang J."/>
            <person name="Zhu Y."/>
            <person name="Muzny D.M."/>
            <person name="Weinstock G."/>
            <person name="Gibbs R.A."/>
        </authorList>
    </citation>
    <scope>NUCLEOTIDE SEQUENCE [LARGE SCALE GENOMIC DNA]</scope>
    <source>
        <strain evidence="3">LSR1</strain>
    </source>
</reference>
<dbReference type="InterPro" id="IPR012337">
    <property type="entry name" value="RNaseH-like_sf"/>
</dbReference>
<dbReference type="RefSeq" id="XP_016656220.2">
    <property type="nucleotide sequence ID" value="XM_016800731.2"/>
</dbReference>
<accession>A0A8R2D159</accession>
<dbReference type="AlphaFoldDB" id="A0A8R2D159"/>
<dbReference type="OrthoDB" id="6594806at2759"/>
<keyword evidence="3" id="KW-1185">Reference proteome</keyword>
<dbReference type="EnsemblMetazoa" id="XM_016800731.2">
    <property type="protein sequence ID" value="XP_016656220.2"/>
    <property type="gene ID" value="LOC107882417"/>
</dbReference>
<evidence type="ECO:0000259" key="1">
    <source>
        <dbReference type="Pfam" id="PF05699"/>
    </source>
</evidence>
<evidence type="ECO:0000313" key="2">
    <source>
        <dbReference type="EnsemblMetazoa" id="XP_016656220.2"/>
    </source>
</evidence>
<proteinExistence type="predicted"/>